<dbReference type="Gene3D" id="3.30.420.40">
    <property type="match status" value="2"/>
</dbReference>
<evidence type="ECO:0000256" key="16">
    <source>
        <dbReference type="HAMAP-Rule" id="MF_01274"/>
    </source>
</evidence>
<dbReference type="InterPro" id="IPR004619">
    <property type="entry name" value="Type_III_PanK"/>
</dbReference>
<comment type="cofactor">
    <cofactor evidence="2">
        <name>K(+)</name>
        <dbReference type="ChEBI" id="CHEBI:29103"/>
    </cofactor>
</comment>
<comment type="catalytic activity">
    <reaction evidence="1 16">
        <text>(R)-pantothenate + ATP = (R)-4'-phosphopantothenate + ADP + H(+)</text>
        <dbReference type="Rhea" id="RHEA:16373"/>
        <dbReference type="ChEBI" id="CHEBI:10986"/>
        <dbReference type="ChEBI" id="CHEBI:15378"/>
        <dbReference type="ChEBI" id="CHEBI:29032"/>
        <dbReference type="ChEBI" id="CHEBI:30616"/>
        <dbReference type="ChEBI" id="CHEBI:456216"/>
        <dbReference type="EC" id="2.7.1.33"/>
    </reaction>
</comment>
<evidence type="ECO:0000256" key="6">
    <source>
        <dbReference type="ARBA" id="ARBA00012102"/>
    </source>
</evidence>
<proteinExistence type="inferred from homology"/>
<feature type="binding site" evidence="16">
    <location>
        <position position="120"/>
    </location>
    <ligand>
        <name>ATP</name>
        <dbReference type="ChEBI" id="CHEBI:30616"/>
    </ligand>
</feature>
<keyword evidence="18" id="KW-1185">Reference proteome</keyword>
<dbReference type="EMBL" id="RJVP01000007">
    <property type="protein sequence ID" value="ROH84565.1"/>
    <property type="molecule type" value="Genomic_DNA"/>
</dbReference>
<dbReference type="InterPro" id="IPR043129">
    <property type="entry name" value="ATPase_NBD"/>
</dbReference>
<dbReference type="HAMAP" id="MF_01274">
    <property type="entry name" value="Pantothen_kinase_3"/>
    <property type="match status" value="1"/>
</dbReference>
<evidence type="ECO:0000256" key="14">
    <source>
        <dbReference type="ARBA" id="ARBA00038036"/>
    </source>
</evidence>
<evidence type="ECO:0000313" key="17">
    <source>
        <dbReference type="EMBL" id="ROH84565.1"/>
    </source>
</evidence>
<dbReference type="RefSeq" id="WP_123238156.1">
    <property type="nucleotide sequence ID" value="NZ_RJVP01000007.1"/>
</dbReference>
<protein>
    <recommendedName>
        <fullName evidence="15 16">Type III pantothenate kinase</fullName>
        <ecNumber evidence="6 16">2.7.1.33</ecNumber>
    </recommendedName>
    <alternativeName>
        <fullName evidence="16">PanK-III</fullName>
    </alternativeName>
    <alternativeName>
        <fullName evidence="16">Pantothenic acid kinase</fullName>
    </alternativeName>
</protein>
<evidence type="ECO:0000313" key="18">
    <source>
        <dbReference type="Proteomes" id="UP000275137"/>
    </source>
</evidence>
<evidence type="ECO:0000256" key="3">
    <source>
        <dbReference type="ARBA" id="ARBA00004496"/>
    </source>
</evidence>
<comment type="similarity">
    <text evidence="14 16">Belongs to the type III pantothenate kinase family.</text>
</comment>
<comment type="subunit">
    <text evidence="5 16">Homodimer.</text>
</comment>
<comment type="cofactor">
    <cofactor evidence="16">
        <name>NH4(+)</name>
        <dbReference type="ChEBI" id="CHEBI:28938"/>
    </cofactor>
    <cofactor evidence="16">
        <name>K(+)</name>
        <dbReference type="ChEBI" id="CHEBI:29103"/>
    </cofactor>
    <text evidence="16">A monovalent cation. Ammonium or potassium.</text>
</comment>
<feature type="binding site" evidence="16">
    <location>
        <begin position="95"/>
        <end position="98"/>
    </location>
    <ligand>
        <name>substrate</name>
    </ligand>
</feature>
<dbReference type="SUPFAM" id="SSF53067">
    <property type="entry name" value="Actin-like ATPase domain"/>
    <property type="match status" value="2"/>
</dbReference>
<dbReference type="PANTHER" id="PTHR34265:SF1">
    <property type="entry name" value="TYPE III PANTOTHENATE KINASE"/>
    <property type="match status" value="1"/>
</dbReference>
<dbReference type="AlphaFoldDB" id="A0A3N0UVQ9"/>
<name>A0A3N0UVQ9_9PROT</name>
<comment type="pathway">
    <text evidence="4 16">Cofactor biosynthesis; coenzyme A biosynthesis; CoA from (R)-pantothenate: step 1/5.</text>
</comment>
<keyword evidence="7 16" id="KW-0963">Cytoplasm</keyword>
<evidence type="ECO:0000256" key="11">
    <source>
        <dbReference type="ARBA" id="ARBA00022840"/>
    </source>
</evidence>
<dbReference type="Pfam" id="PF03309">
    <property type="entry name" value="Pan_kinase"/>
    <property type="match status" value="1"/>
</dbReference>
<keyword evidence="9 16" id="KW-0547">Nucleotide-binding</keyword>
<comment type="function">
    <text evidence="16">Catalyzes the phosphorylation of pantothenate (Pan), the first step in CoA biosynthesis.</text>
</comment>
<comment type="caution">
    <text evidence="17">The sequence shown here is derived from an EMBL/GenBank/DDBJ whole genome shotgun (WGS) entry which is preliminary data.</text>
</comment>
<evidence type="ECO:0000256" key="9">
    <source>
        <dbReference type="ARBA" id="ARBA00022741"/>
    </source>
</evidence>
<feature type="binding site" evidence="16">
    <location>
        <position position="175"/>
    </location>
    <ligand>
        <name>substrate</name>
    </ligand>
</feature>
<keyword evidence="8 16" id="KW-0808">Transferase</keyword>
<feature type="active site" description="Proton acceptor" evidence="16">
    <location>
        <position position="97"/>
    </location>
</feature>
<dbReference type="GO" id="GO:0005737">
    <property type="term" value="C:cytoplasm"/>
    <property type="evidence" value="ECO:0007669"/>
    <property type="project" value="UniProtKB-SubCell"/>
</dbReference>
<evidence type="ECO:0000256" key="5">
    <source>
        <dbReference type="ARBA" id="ARBA00011738"/>
    </source>
</evidence>
<organism evidence="17 18">
    <name type="scientific">Pseudomethylobacillus aquaticus</name>
    <dbReference type="NCBI Taxonomy" id="2676064"/>
    <lineage>
        <taxon>Bacteria</taxon>
        <taxon>Pseudomonadati</taxon>
        <taxon>Pseudomonadota</taxon>
        <taxon>Betaproteobacteria</taxon>
        <taxon>Nitrosomonadales</taxon>
        <taxon>Methylophilaceae</taxon>
        <taxon>Pseudomethylobacillus</taxon>
    </lineage>
</organism>
<keyword evidence="13 16" id="KW-0173">Coenzyme A biosynthesis</keyword>
<dbReference type="Proteomes" id="UP000275137">
    <property type="component" value="Unassembled WGS sequence"/>
</dbReference>
<evidence type="ECO:0000256" key="13">
    <source>
        <dbReference type="ARBA" id="ARBA00022993"/>
    </source>
</evidence>
<evidence type="ECO:0000256" key="4">
    <source>
        <dbReference type="ARBA" id="ARBA00005225"/>
    </source>
</evidence>
<dbReference type="GO" id="GO:0015937">
    <property type="term" value="P:coenzyme A biosynthetic process"/>
    <property type="evidence" value="ECO:0007669"/>
    <property type="project" value="UniProtKB-UniRule"/>
</dbReference>
<dbReference type="GO" id="GO:0005524">
    <property type="term" value="F:ATP binding"/>
    <property type="evidence" value="ECO:0007669"/>
    <property type="project" value="UniProtKB-UniRule"/>
</dbReference>
<keyword evidence="11 16" id="KW-0067">ATP-binding</keyword>
<comment type="caution">
    <text evidence="16">Lacks conserved residue(s) required for the propagation of feature annotation.</text>
</comment>
<gene>
    <name evidence="16" type="primary">coaX</name>
    <name evidence="17" type="ORF">ED236_11645</name>
</gene>
<keyword evidence="12 16" id="KW-0630">Potassium</keyword>
<comment type="subcellular location">
    <subcellularLocation>
        <location evidence="3 16">Cytoplasm</location>
    </subcellularLocation>
</comment>
<feature type="binding site" evidence="16">
    <location>
        <position position="88"/>
    </location>
    <ligand>
        <name>substrate</name>
    </ligand>
</feature>
<keyword evidence="10 16" id="KW-0418">Kinase</keyword>
<evidence type="ECO:0000256" key="12">
    <source>
        <dbReference type="ARBA" id="ARBA00022958"/>
    </source>
</evidence>
<evidence type="ECO:0000256" key="7">
    <source>
        <dbReference type="ARBA" id="ARBA00022490"/>
    </source>
</evidence>
<dbReference type="EC" id="2.7.1.33" evidence="6 16"/>
<dbReference type="UniPathway" id="UPA00241">
    <property type="reaction ID" value="UER00352"/>
</dbReference>
<dbReference type="PANTHER" id="PTHR34265">
    <property type="entry name" value="TYPE III PANTOTHENATE KINASE"/>
    <property type="match status" value="1"/>
</dbReference>
<evidence type="ECO:0000256" key="15">
    <source>
        <dbReference type="ARBA" id="ARBA00040883"/>
    </source>
</evidence>
<accession>A0A3N0UVQ9</accession>
<feature type="binding site" evidence="16">
    <location>
        <begin position="6"/>
        <end position="13"/>
    </location>
    <ligand>
        <name>ATP</name>
        <dbReference type="ChEBI" id="CHEBI:30616"/>
    </ligand>
</feature>
<dbReference type="NCBIfam" id="TIGR00671">
    <property type="entry name" value="baf"/>
    <property type="match status" value="1"/>
</dbReference>
<evidence type="ECO:0000256" key="1">
    <source>
        <dbReference type="ARBA" id="ARBA00001206"/>
    </source>
</evidence>
<sequence length="250" mass="26164">MLLAIDSGNTRTKWALFDLAGTLQAHDAALNLAFNAPPAAWQLATRVIVCNVAGAARAEHLARLLQPLGVTVQWLTASASAGGVRNRYRQPRQLGADRWAALVGAWQRLRGSCVVVNAGTAVTIDALHHDAALDQAVFLGGLIVPGLRLMRQSLAQGTAGVDAPLGAVLDFPQTTADAVSSGALAAIGGAVLNMHHRLQQQAGSAPHCLISGGDGPALLAWLRAQGINKHIELEPHLVLHGLRYLVDGAR</sequence>
<reference evidence="17 18" key="1">
    <citation type="submission" date="2018-10" db="EMBL/GenBank/DDBJ databases">
        <authorList>
            <person name="Chen W.-M."/>
        </authorList>
    </citation>
    <scope>NUCLEOTIDE SEQUENCE [LARGE SCALE GENOMIC DNA]</scope>
    <source>
        <strain evidence="17 18">H-5</strain>
    </source>
</reference>
<dbReference type="CDD" id="cd24015">
    <property type="entry name" value="ASKHA_NBD_PanK-III"/>
    <property type="match status" value="1"/>
</dbReference>
<evidence type="ECO:0000256" key="10">
    <source>
        <dbReference type="ARBA" id="ARBA00022777"/>
    </source>
</evidence>
<dbReference type="GO" id="GO:0004594">
    <property type="term" value="F:pantothenate kinase activity"/>
    <property type="evidence" value="ECO:0007669"/>
    <property type="project" value="UniProtKB-UniRule"/>
</dbReference>
<evidence type="ECO:0000256" key="8">
    <source>
        <dbReference type="ARBA" id="ARBA00022679"/>
    </source>
</evidence>
<evidence type="ECO:0000256" key="2">
    <source>
        <dbReference type="ARBA" id="ARBA00001958"/>
    </source>
</evidence>